<proteinExistence type="predicted"/>
<evidence type="ECO:0000313" key="2">
    <source>
        <dbReference type="Proteomes" id="UP000011704"/>
    </source>
</evidence>
<protein>
    <recommendedName>
        <fullName evidence="3">Motility protein</fullName>
    </recommendedName>
</protein>
<comment type="caution">
    <text evidence="1">The sequence shown here is derived from an EMBL/GenBank/DDBJ whole genome shotgun (WGS) entry which is preliminary data.</text>
</comment>
<sequence length="63" mass="6297">MVDSVSTSTAASTAPQAVQTSAEALQLALKATEAQSQALINLLHLSVGGSQNSSTGSLIDLIV</sequence>
<dbReference type="Proteomes" id="UP000011704">
    <property type="component" value="Unassembled WGS sequence"/>
</dbReference>
<organism evidence="1 2">
    <name type="scientific">Nitrospina gracilis (strain 3/211)</name>
    <dbReference type="NCBI Taxonomy" id="1266370"/>
    <lineage>
        <taxon>Bacteria</taxon>
        <taxon>Pseudomonadati</taxon>
        <taxon>Nitrospinota/Tectimicrobiota group</taxon>
        <taxon>Nitrospinota</taxon>
        <taxon>Nitrospinia</taxon>
        <taxon>Nitrospinales</taxon>
        <taxon>Nitrospinaceae</taxon>
        <taxon>Nitrospina</taxon>
    </lineage>
</organism>
<dbReference type="HOGENOM" id="CLU_2881287_0_0_0"/>
<dbReference type="EMBL" id="CAQJ01000058">
    <property type="protein sequence ID" value="CCQ90979.1"/>
    <property type="molecule type" value="Genomic_DNA"/>
</dbReference>
<dbReference type="AlphaFoldDB" id="M1YZ25"/>
<gene>
    <name evidence="1" type="ORF">NITGR_520021</name>
</gene>
<dbReference type="InParanoid" id="M1YZ25"/>
<evidence type="ECO:0000313" key="1">
    <source>
        <dbReference type="EMBL" id="CCQ90979.1"/>
    </source>
</evidence>
<reference evidence="1 2" key="1">
    <citation type="journal article" date="2013" name="Front. Microbiol.">
        <title>The genome of Nitrospina gracilis illuminates the metabolism and evolution of the major marine nitrite oxidizer.</title>
        <authorList>
            <person name="Luecker S."/>
            <person name="Nowka B."/>
            <person name="Rattei T."/>
            <person name="Spieck E."/>
            <person name="and Daims H."/>
        </authorList>
    </citation>
    <scope>NUCLEOTIDE SEQUENCE [LARGE SCALE GENOMIC DNA]</scope>
    <source>
        <strain evidence="1 2">3/211</strain>
    </source>
</reference>
<accession>M1YZ25</accession>
<evidence type="ECO:0008006" key="3">
    <source>
        <dbReference type="Google" id="ProtNLM"/>
    </source>
</evidence>
<name>M1YZ25_NITG3</name>
<keyword evidence="2" id="KW-1185">Reference proteome</keyword>